<keyword evidence="2" id="KW-0378">Hydrolase</keyword>
<dbReference type="GO" id="GO:0004252">
    <property type="term" value="F:serine-type endopeptidase activity"/>
    <property type="evidence" value="ECO:0007669"/>
    <property type="project" value="InterPro"/>
</dbReference>
<comment type="caution">
    <text evidence="6">The sequence shown here is derived from an EMBL/GenBank/DDBJ whole genome shotgun (WGS) entry which is preliminary data.</text>
</comment>
<proteinExistence type="predicted"/>
<dbReference type="Proteomes" id="UP001174136">
    <property type="component" value="Unassembled WGS sequence"/>
</dbReference>
<evidence type="ECO:0000256" key="4">
    <source>
        <dbReference type="ARBA" id="ARBA00023157"/>
    </source>
</evidence>
<gene>
    <name evidence="6" type="primary">Gzma_0</name>
    <name evidence="6" type="ORF">N1851_012182</name>
</gene>
<keyword evidence="3" id="KW-0720">Serine protease</keyword>
<dbReference type="CDD" id="cd00190">
    <property type="entry name" value="Tryp_SPc"/>
    <property type="match status" value="1"/>
</dbReference>
<dbReference type="GO" id="GO:0006508">
    <property type="term" value="P:proteolysis"/>
    <property type="evidence" value="ECO:0007669"/>
    <property type="project" value="UniProtKB-KW"/>
</dbReference>
<feature type="domain" description="Peptidase S1" evidence="5">
    <location>
        <begin position="18"/>
        <end position="161"/>
    </location>
</feature>
<evidence type="ECO:0000256" key="1">
    <source>
        <dbReference type="ARBA" id="ARBA00022670"/>
    </source>
</evidence>
<dbReference type="InterPro" id="IPR043504">
    <property type="entry name" value="Peptidase_S1_PA_chymotrypsin"/>
</dbReference>
<dbReference type="Pfam" id="PF00089">
    <property type="entry name" value="Trypsin"/>
    <property type="match status" value="1"/>
</dbReference>
<dbReference type="InterPro" id="IPR033116">
    <property type="entry name" value="TRYPSIN_SER"/>
</dbReference>
<keyword evidence="4" id="KW-1015">Disulfide bond</keyword>
<sequence length="171" mass="18839">MATEITSNIYKECVPIAVTVLMLDEEVHQTNTVKYLPLADVITDPREGTTCRVAGWGFVDHIKKMSDVLKSAEVNVMGRGTCNRYWHSDPVITPDMVCAGPQGMNKNQDTCQGDSGGPLLCNGVQVGVTAFGTEDCGDRSRPKVYTFLSKEHIEWIKKTMRKPVLSESATQ</sequence>
<name>A0AA47P2H4_MERPO</name>
<dbReference type="PANTHER" id="PTHR24271">
    <property type="entry name" value="KALLIKREIN-RELATED"/>
    <property type="match status" value="1"/>
</dbReference>
<evidence type="ECO:0000313" key="7">
    <source>
        <dbReference type="Proteomes" id="UP001174136"/>
    </source>
</evidence>
<evidence type="ECO:0000259" key="5">
    <source>
        <dbReference type="PROSITE" id="PS50240"/>
    </source>
</evidence>
<dbReference type="InterPro" id="IPR009003">
    <property type="entry name" value="Peptidase_S1_PA"/>
</dbReference>
<organism evidence="6 7">
    <name type="scientific">Merluccius polli</name>
    <name type="common">Benguela hake</name>
    <name type="synonym">Merluccius cadenati</name>
    <dbReference type="NCBI Taxonomy" id="89951"/>
    <lineage>
        <taxon>Eukaryota</taxon>
        <taxon>Metazoa</taxon>
        <taxon>Chordata</taxon>
        <taxon>Craniata</taxon>
        <taxon>Vertebrata</taxon>
        <taxon>Euteleostomi</taxon>
        <taxon>Actinopterygii</taxon>
        <taxon>Neopterygii</taxon>
        <taxon>Teleostei</taxon>
        <taxon>Neoteleostei</taxon>
        <taxon>Acanthomorphata</taxon>
        <taxon>Zeiogadaria</taxon>
        <taxon>Gadariae</taxon>
        <taxon>Gadiformes</taxon>
        <taxon>Gadoidei</taxon>
        <taxon>Merlucciidae</taxon>
        <taxon>Merluccius</taxon>
    </lineage>
</organism>
<keyword evidence="1" id="KW-0645">Protease</keyword>
<evidence type="ECO:0000313" key="6">
    <source>
        <dbReference type="EMBL" id="KAK0148111.1"/>
    </source>
</evidence>
<dbReference type="SMART" id="SM00020">
    <property type="entry name" value="Tryp_SPc"/>
    <property type="match status" value="1"/>
</dbReference>
<evidence type="ECO:0000256" key="3">
    <source>
        <dbReference type="ARBA" id="ARBA00022825"/>
    </source>
</evidence>
<protein>
    <submittedName>
        <fullName evidence="6">Granzyme A</fullName>
    </submittedName>
</protein>
<keyword evidence="7" id="KW-1185">Reference proteome</keyword>
<dbReference type="AlphaFoldDB" id="A0AA47P2H4"/>
<dbReference type="PROSITE" id="PS00135">
    <property type="entry name" value="TRYPSIN_SER"/>
    <property type="match status" value="1"/>
</dbReference>
<dbReference type="Gene3D" id="2.40.10.10">
    <property type="entry name" value="Trypsin-like serine proteases"/>
    <property type="match status" value="1"/>
</dbReference>
<dbReference type="PANTHER" id="PTHR24271:SF52">
    <property type="entry name" value="GRANZYME K"/>
    <property type="match status" value="1"/>
</dbReference>
<dbReference type="PROSITE" id="PS50240">
    <property type="entry name" value="TRYPSIN_DOM"/>
    <property type="match status" value="1"/>
</dbReference>
<dbReference type="EMBL" id="JAOPHQ010002116">
    <property type="protein sequence ID" value="KAK0148111.1"/>
    <property type="molecule type" value="Genomic_DNA"/>
</dbReference>
<dbReference type="InterPro" id="IPR001254">
    <property type="entry name" value="Trypsin_dom"/>
</dbReference>
<dbReference type="SUPFAM" id="SSF50494">
    <property type="entry name" value="Trypsin-like serine proteases"/>
    <property type="match status" value="1"/>
</dbReference>
<reference evidence="6" key="1">
    <citation type="journal article" date="2023" name="Front. Mar. Sci.">
        <title>A new Merluccius polli reference genome to investigate the effects of global change in West African waters.</title>
        <authorList>
            <person name="Mateo J.L."/>
            <person name="Blanco-Fernandez C."/>
            <person name="Garcia-Vazquez E."/>
            <person name="Machado-Schiaffino G."/>
        </authorList>
    </citation>
    <scope>NUCLEOTIDE SEQUENCE</scope>
    <source>
        <strain evidence="6">C29</strain>
        <tissue evidence="6">Fin</tissue>
    </source>
</reference>
<dbReference type="FunFam" id="2.40.10.10:FF:000036">
    <property type="entry name" value="Trypsin beta"/>
    <property type="match status" value="1"/>
</dbReference>
<evidence type="ECO:0000256" key="2">
    <source>
        <dbReference type="ARBA" id="ARBA00022801"/>
    </source>
</evidence>
<accession>A0AA47P2H4</accession>